<evidence type="ECO:0000256" key="3">
    <source>
        <dbReference type="ARBA" id="ARBA00022448"/>
    </source>
</evidence>
<dbReference type="AlphaFoldDB" id="A0A3P7NVB2"/>
<evidence type="ECO:0000313" key="9">
    <source>
        <dbReference type="Proteomes" id="UP000279029"/>
    </source>
</evidence>
<dbReference type="InterPro" id="IPR058792">
    <property type="entry name" value="Beta-barrel_RND_2"/>
</dbReference>
<keyword evidence="4" id="KW-0732">Signal</keyword>
<evidence type="ECO:0000259" key="7">
    <source>
        <dbReference type="Pfam" id="PF25967"/>
    </source>
</evidence>
<dbReference type="Proteomes" id="UP000279029">
    <property type="component" value="Chromosome"/>
</dbReference>
<dbReference type="Gene3D" id="1.10.287.470">
    <property type="entry name" value="Helix hairpin bin"/>
    <property type="match status" value="2"/>
</dbReference>
<dbReference type="Gene3D" id="2.40.30.170">
    <property type="match status" value="1"/>
</dbReference>
<name>A0A3P7NVB2_9FIRM</name>
<dbReference type="SUPFAM" id="SSF111369">
    <property type="entry name" value="HlyD-like secretion proteins"/>
    <property type="match status" value="2"/>
</dbReference>
<dbReference type="OrthoDB" id="5392603at2"/>
<dbReference type="Gene3D" id="2.40.420.20">
    <property type="match status" value="1"/>
</dbReference>
<evidence type="ECO:0000259" key="6">
    <source>
        <dbReference type="Pfam" id="PF25954"/>
    </source>
</evidence>
<evidence type="ECO:0000313" key="8">
    <source>
        <dbReference type="EMBL" id="VDN47084.1"/>
    </source>
</evidence>
<sequence>MKKYSLVLTVLLISTFVITGCQGEAEAVGAEGETYTPVKVEAVVAGNMRDESIFTGQVKPIKEVDIMGKFPGEISATYFNVGESVSQGDVLFAFDETDMRHTVESLASQVNSAEAAVNSAKLNVNITSGSQQEGQLNQVKSSLNSAKLTYDNAKINFENTKALYASGAVSKSEYDGMEQAYLQAKNAYDTVLQSYNLLTGKQLTENTALAKNGLQQAIASRDALAVQYNNAKETLSDLNVTSPISGIIATKNIEIGEIYNSSFPAYSVIDMDTILIPINVTDDLINGLSIGDKVFVTIQSISGEEYTGKITEISPIPNDMDFTYPVKVEVSNGKHQIKPGMFAEVRVVKSQANDAIVVNRSHLELIEDTWYAYVVQDDTTYVRPVKLGLDNGKEVEIIEGLRDGDLLIVSGKEYVSDQEKVTIVE</sequence>
<protein>
    <submittedName>
        <fullName evidence="8">Uncharacterized protein</fullName>
    </submittedName>
</protein>
<feature type="domain" description="Multidrug resistance protein MdtA-like barrel-sandwich hybrid" evidence="5">
    <location>
        <begin position="63"/>
        <end position="262"/>
    </location>
</feature>
<dbReference type="InterPro" id="IPR006143">
    <property type="entry name" value="RND_pump_MFP"/>
</dbReference>
<evidence type="ECO:0000256" key="1">
    <source>
        <dbReference type="ARBA" id="ARBA00004196"/>
    </source>
</evidence>
<dbReference type="PROSITE" id="PS51257">
    <property type="entry name" value="PROKAR_LIPOPROTEIN"/>
    <property type="match status" value="1"/>
</dbReference>
<keyword evidence="3" id="KW-0813">Transport</keyword>
<dbReference type="Gene3D" id="2.40.50.100">
    <property type="match status" value="1"/>
</dbReference>
<comment type="similarity">
    <text evidence="2">Belongs to the membrane fusion protein (MFP) (TC 8.A.1) family.</text>
</comment>
<dbReference type="GO" id="GO:1990281">
    <property type="term" value="C:efflux pump complex"/>
    <property type="evidence" value="ECO:0007669"/>
    <property type="project" value="TreeGrafter"/>
</dbReference>
<evidence type="ECO:0000256" key="2">
    <source>
        <dbReference type="ARBA" id="ARBA00009477"/>
    </source>
</evidence>
<dbReference type="Pfam" id="PF25967">
    <property type="entry name" value="RND-MFP_C"/>
    <property type="match status" value="1"/>
</dbReference>
<organism evidence="8 9">
    <name type="scientific">Petrocella atlantisensis</name>
    <dbReference type="NCBI Taxonomy" id="2173034"/>
    <lineage>
        <taxon>Bacteria</taxon>
        <taxon>Bacillati</taxon>
        <taxon>Bacillota</taxon>
        <taxon>Clostridia</taxon>
        <taxon>Lachnospirales</taxon>
        <taxon>Vallitaleaceae</taxon>
        <taxon>Petrocella</taxon>
    </lineage>
</organism>
<comment type="subcellular location">
    <subcellularLocation>
        <location evidence="1">Cell envelope</location>
    </subcellularLocation>
</comment>
<dbReference type="InterPro" id="IPR058627">
    <property type="entry name" value="MdtA-like_C"/>
</dbReference>
<evidence type="ECO:0000256" key="4">
    <source>
        <dbReference type="SAM" id="SignalP"/>
    </source>
</evidence>
<evidence type="ECO:0000259" key="5">
    <source>
        <dbReference type="Pfam" id="PF25917"/>
    </source>
</evidence>
<dbReference type="InterPro" id="IPR058625">
    <property type="entry name" value="MdtA-like_BSH"/>
</dbReference>
<dbReference type="GO" id="GO:0015562">
    <property type="term" value="F:efflux transmembrane transporter activity"/>
    <property type="evidence" value="ECO:0007669"/>
    <property type="project" value="TreeGrafter"/>
</dbReference>
<dbReference type="Pfam" id="PF25954">
    <property type="entry name" value="Beta-barrel_RND_2"/>
    <property type="match status" value="1"/>
</dbReference>
<keyword evidence="9" id="KW-1185">Reference proteome</keyword>
<dbReference type="KEGG" id="cbar:PATL70BA_1206"/>
<dbReference type="PANTHER" id="PTHR30469">
    <property type="entry name" value="MULTIDRUG RESISTANCE PROTEIN MDTA"/>
    <property type="match status" value="1"/>
</dbReference>
<feature type="domain" description="Multidrug resistance protein MdtA-like C-terminal permuted SH3" evidence="7">
    <location>
        <begin position="374"/>
        <end position="412"/>
    </location>
</feature>
<dbReference type="RefSeq" id="WP_125136478.1">
    <property type="nucleotide sequence ID" value="NZ_LR130778.1"/>
</dbReference>
<dbReference type="NCBIfam" id="TIGR01730">
    <property type="entry name" value="RND_mfp"/>
    <property type="match status" value="1"/>
</dbReference>
<accession>A0A3P7NVB2</accession>
<dbReference type="Pfam" id="PF25917">
    <property type="entry name" value="BSH_RND"/>
    <property type="match status" value="1"/>
</dbReference>
<feature type="signal peptide" evidence="4">
    <location>
        <begin position="1"/>
        <end position="19"/>
    </location>
</feature>
<reference evidence="8 9" key="1">
    <citation type="submission" date="2018-09" db="EMBL/GenBank/DDBJ databases">
        <authorList>
            <person name="Postec A."/>
        </authorList>
    </citation>
    <scope>NUCLEOTIDE SEQUENCE [LARGE SCALE GENOMIC DNA]</scope>
    <source>
        <strain evidence="8">70B-A</strain>
    </source>
</reference>
<dbReference type="EMBL" id="LR130778">
    <property type="protein sequence ID" value="VDN47084.1"/>
    <property type="molecule type" value="Genomic_DNA"/>
</dbReference>
<gene>
    <name evidence="8" type="ORF">PATL70BA_1206</name>
</gene>
<feature type="domain" description="CusB-like beta-barrel" evidence="6">
    <location>
        <begin position="278"/>
        <end position="349"/>
    </location>
</feature>
<feature type="chain" id="PRO_5039457246" evidence="4">
    <location>
        <begin position="20"/>
        <end position="425"/>
    </location>
</feature>
<proteinExistence type="inferred from homology"/>